<accession>A0A7S0NL19</accession>
<feature type="compositionally biased region" description="Basic and acidic residues" evidence="3">
    <location>
        <begin position="11"/>
        <end position="24"/>
    </location>
</feature>
<evidence type="ECO:0000313" key="4">
    <source>
        <dbReference type="EMBL" id="CAD8520387.1"/>
    </source>
</evidence>
<feature type="repeat" description="ANK" evidence="1">
    <location>
        <begin position="339"/>
        <end position="371"/>
    </location>
</feature>
<sequence>MASAFPIRPGNRREDGRPPDRPMIRAEGTGELVRLPSIDVSRISFAAMGGSAEDLRGAFPENDVAYDVDSSDEDLDGMETAVGRFERRAAERESLRRAAEANEDAARRLATETRETARAVEGLRQRRRRFEEARVAAERRGKGPASVAGDGRVAGSIPGDADRPFDEERELRDLRERRRRVDERIARLLEEAAGYDREREMVAGSNPTRDDELALAVGDRERRRRLEEEDAAREDDDDDVDVDHDHAPRWKRRQEERWAREAEDVAAALERAEVASSLDGTAPESREAAGLAPPSPLVPAARSADDLAEAANAIVENRAEDFARTLAYLASLVNARDEAGDTLLHLAASLDRRRCVKTLVRAGASVGARNDAGVSVVERAIEHERFELADYLVKWCERHGVELG</sequence>
<proteinExistence type="predicted"/>
<feature type="region of interest" description="Disordered" evidence="3">
    <location>
        <begin position="133"/>
        <end position="168"/>
    </location>
</feature>
<feature type="region of interest" description="Disordered" evidence="3">
    <location>
        <begin position="274"/>
        <end position="297"/>
    </location>
</feature>
<dbReference type="PROSITE" id="PS50088">
    <property type="entry name" value="ANK_REPEAT"/>
    <property type="match status" value="1"/>
</dbReference>
<dbReference type="InterPro" id="IPR036770">
    <property type="entry name" value="Ankyrin_rpt-contain_sf"/>
</dbReference>
<organism evidence="4">
    <name type="scientific">Micromonas pusilla</name>
    <name type="common">Picoplanktonic green alga</name>
    <name type="synonym">Chromulina pusilla</name>
    <dbReference type="NCBI Taxonomy" id="38833"/>
    <lineage>
        <taxon>Eukaryota</taxon>
        <taxon>Viridiplantae</taxon>
        <taxon>Chlorophyta</taxon>
        <taxon>Mamiellophyceae</taxon>
        <taxon>Mamiellales</taxon>
        <taxon>Mamiellaceae</taxon>
        <taxon>Micromonas</taxon>
    </lineage>
</organism>
<feature type="compositionally biased region" description="Basic and acidic residues" evidence="3">
    <location>
        <begin position="243"/>
        <end position="257"/>
    </location>
</feature>
<dbReference type="EMBL" id="HBEQ01009718">
    <property type="protein sequence ID" value="CAD8520387.1"/>
    <property type="molecule type" value="Transcribed_RNA"/>
</dbReference>
<reference evidence="4" key="1">
    <citation type="submission" date="2021-01" db="EMBL/GenBank/DDBJ databases">
        <authorList>
            <person name="Corre E."/>
            <person name="Pelletier E."/>
            <person name="Niang G."/>
            <person name="Scheremetjew M."/>
            <person name="Finn R."/>
            <person name="Kale V."/>
            <person name="Holt S."/>
            <person name="Cochrane G."/>
            <person name="Meng A."/>
            <person name="Brown T."/>
            <person name="Cohen L."/>
        </authorList>
    </citation>
    <scope>NUCLEOTIDE SEQUENCE</scope>
    <source>
        <strain evidence="4">CCMP1723</strain>
    </source>
</reference>
<gene>
    <name evidence="4" type="ORF">MCOM1403_LOCUS7813</name>
</gene>
<keyword evidence="1" id="KW-0040">ANK repeat</keyword>
<dbReference type="Pfam" id="PF00023">
    <property type="entry name" value="Ank"/>
    <property type="match status" value="1"/>
</dbReference>
<dbReference type="Gene3D" id="1.25.40.20">
    <property type="entry name" value="Ankyrin repeat-containing domain"/>
    <property type="match status" value="1"/>
</dbReference>
<dbReference type="PROSITE" id="PS50297">
    <property type="entry name" value="ANK_REP_REGION"/>
    <property type="match status" value="1"/>
</dbReference>
<evidence type="ECO:0008006" key="5">
    <source>
        <dbReference type="Google" id="ProtNLM"/>
    </source>
</evidence>
<protein>
    <recommendedName>
        <fullName evidence="5">Ankyrin repeat protein</fullName>
    </recommendedName>
</protein>
<dbReference type="AlphaFoldDB" id="A0A7S0NL19"/>
<feature type="coiled-coil region" evidence="2">
    <location>
        <begin position="171"/>
        <end position="198"/>
    </location>
</feature>
<name>A0A7S0NL19_MICPS</name>
<evidence type="ECO:0000256" key="2">
    <source>
        <dbReference type="SAM" id="Coils"/>
    </source>
</evidence>
<feature type="region of interest" description="Disordered" evidence="3">
    <location>
        <begin position="1"/>
        <end position="30"/>
    </location>
</feature>
<keyword evidence="2" id="KW-0175">Coiled coil</keyword>
<evidence type="ECO:0000256" key="1">
    <source>
        <dbReference type="PROSITE-ProRule" id="PRU00023"/>
    </source>
</evidence>
<feature type="region of interest" description="Disordered" evidence="3">
    <location>
        <begin position="223"/>
        <end position="257"/>
    </location>
</feature>
<dbReference type="SUPFAM" id="SSF48403">
    <property type="entry name" value="Ankyrin repeat"/>
    <property type="match status" value="1"/>
</dbReference>
<dbReference type="InterPro" id="IPR002110">
    <property type="entry name" value="Ankyrin_rpt"/>
</dbReference>
<feature type="compositionally biased region" description="Acidic residues" evidence="3">
    <location>
        <begin position="228"/>
        <end position="242"/>
    </location>
</feature>
<evidence type="ECO:0000256" key="3">
    <source>
        <dbReference type="SAM" id="MobiDB-lite"/>
    </source>
</evidence>